<name>A0AAW5SRZ7_MYCNV</name>
<protein>
    <submittedName>
        <fullName evidence="2">DUF2710 family protein</fullName>
    </submittedName>
</protein>
<evidence type="ECO:0000313" key="4">
    <source>
        <dbReference type="Proteomes" id="UP001207528"/>
    </source>
</evidence>
<dbReference type="EMBL" id="JACKTI010000069">
    <property type="protein sequence ID" value="MCV7026629.1"/>
    <property type="molecule type" value="Genomic_DNA"/>
</dbReference>
<dbReference type="EMBL" id="BCTA01000012">
    <property type="protein sequence ID" value="GAT07618.1"/>
    <property type="molecule type" value="Genomic_DNA"/>
</dbReference>
<dbReference type="Proteomes" id="UP000069773">
    <property type="component" value="Unassembled WGS sequence"/>
</dbReference>
<reference evidence="2" key="3">
    <citation type="journal article" date="2022" name="BMC Genomics">
        <title>Comparative genome analysis of mycobacteria focusing on tRNA and non-coding RNA.</title>
        <authorList>
            <person name="Behra P.R.K."/>
            <person name="Pettersson B.M.F."/>
            <person name="Ramesh M."/>
            <person name="Das S."/>
            <person name="Dasgupta S."/>
            <person name="Kirsebom L.A."/>
        </authorList>
    </citation>
    <scope>NUCLEOTIDE SEQUENCE</scope>
    <source>
        <strain evidence="2">DSM 44203</strain>
    </source>
</reference>
<dbReference type="Proteomes" id="UP001207528">
    <property type="component" value="Unassembled WGS sequence"/>
</dbReference>
<evidence type="ECO:0000313" key="3">
    <source>
        <dbReference type="Proteomes" id="UP000069773"/>
    </source>
</evidence>
<comment type="caution">
    <text evidence="2">The sequence shown here is derived from an EMBL/GenBank/DDBJ whole genome shotgun (WGS) entry which is preliminary data.</text>
</comment>
<gene>
    <name evidence="2" type="ORF">H7I77_25305</name>
    <name evidence="1" type="ORF">RMCN_0751</name>
</gene>
<keyword evidence="3" id="KW-1185">Reference proteome</keyword>
<dbReference type="RefSeq" id="WP_067387413.1">
    <property type="nucleotide sequence ID" value="NZ_BCTA01000012.1"/>
</dbReference>
<reference evidence="2" key="2">
    <citation type="submission" date="2020-07" db="EMBL/GenBank/DDBJ databases">
        <authorList>
            <person name="Pettersson B.M.F."/>
            <person name="Behra P.R.K."/>
            <person name="Ramesh M."/>
            <person name="Das S."/>
            <person name="Dasgupta S."/>
            <person name="Kirsebom L.A."/>
        </authorList>
    </citation>
    <scope>NUCLEOTIDE SEQUENCE</scope>
    <source>
        <strain evidence="2">DSM 44203</strain>
    </source>
</reference>
<evidence type="ECO:0000313" key="2">
    <source>
        <dbReference type="EMBL" id="MCV7026629.1"/>
    </source>
</evidence>
<organism evidence="2 4">
    <name type="scientific">Mycolicibacterium novocastrense</name>
    <name type="common">Mycobacterium novocastrense</name>
    <dbReference type="NCBI Taxonomy" id="59813"/>
    <lineage>
        <taxon>Bacteria</taxon>
        <taxon>Bacillati</taxon>
        <taxon>Actinomycetota</taxon>
        <taxon>Actinomycetes</taxon>
        <taxon>Mycobacteriales</taxon>
        <taxon>Mycobacteriaceae</taxon>
        <taxon>Mycolicibacterium</taxon>
    </lineage>
</organism>
<dbReference type="AlphaFoldDB" id="A0AAW5SRZ7"/>
<sequence>MSVAEEPDDDDPVRHGAAADKAFVDQTLAELRENAEKWEDFLAAQELETFTADLGDIYAMCDLDGQLLDLKMAADVMTSYTYIELQARLNAVFEALRKEAQAEFKRTYGEGSVE</sequence>
<evidence type="ECO:0000313" key="1">
    <source>
        <dbReference type="EMBL" id="GAT07618.1"/>
    </source>
</evidence>
<dbReference type="InterPro" id="IPR024296">
    <property type="entry name" value="DUF2710"/>
</dbReference>
<accession>A0AAW5SRZ7</accession>
<proteinExistence type="predicted"/>
<reference evidence="1 3" key="1">
    <citation type="journal article" date="2016" name="Genome Announc.">
        <title>Draft Genome Sequences of Five Rapidly Growing Mycobacterium Species, M. thermoresistibile, M. fortuitum subsp. acetamidolyticum, M. canariasense, M. brisbanense, and M. novocastrense.</title>
        <authorList>
            <person name="Katahira K."/>
            <person name="Ogura Y."/>
            <person name="Gotoh Y."/>
            <person name="Hayashi T."/>
        </authorList>
    </citation>
    <scope>NUCLEOTIDE SEQUENCE [LARGE SCALE GENOMIC DNA]</scope>
    <source>
        <strain evidence="1 3">JCM18114</strain>
    </source>
</reference>
<dbReference type="Pfam" id="PF10921">
    <property type="entry name" value="DUF2710"/>
    <property type="match status" value="1"/>
</dbReference>